<sequence>MVPDQPIFTNLHYNSVNWLGSVHKLWLLTSLLVWCFAPVVNASQSLQNELLTLDQIQEKIDLKRDWMKYRYDMEFQTCQDLFFTTSCTTKAKKQLQKEEKDLFDQENLLHTRQRDIKKALKDEAEQLRIAERADPKQVQIRANNRASFEEKQREKALREADVEERRKEAAKRAQENRNTSPF</sequence>
<gene>
    <name evidence="2" type="ORF">SAMN06296008_10544</name>
</gene>
<reference evidence="2 3" key="1">
    <citation type="submission" date="2017-04" db="EMBL/GenBank/DDBJ databases">
        <authorList>
            <person name="Afonso C.L."/>
            <person name="Miller P.J."/>
            <person name="Scott M.A."/>
            <person name="Spackman E."/>
            <person name="Goraichik I."/>
            <person name="Dimitrov K.M."/>
            <person name="Suarez D.L."/>
            <person name="Swayne D.E."/>
        </authorList>
    </citation>
    <scope>NUCLEOTIDE SEQUENCE [LARGE SCALE GENOMIC DNA]</scope>
    <source>
        <strain evidence="2 3">VK13</strain>
    </source>
</reference>
<feature type="region of interest" description="Disordered" evidence="1">
    <location>
        <begin position="138"/>
        <end position="182"/>
    </location>
</feature>
<proteinExistence type="predicted"/>
<evidence type="ECO:0000256" key="1">
    <source>
        <dbReference type="SAM" id="MobiDB-lite"/>
    </source>
</evidence>
<accession>A0A1W1ZDZ3</accession>
<dbReference type="AlphaFoldDB" id="A0A1W1ZDZ3"/>
<dbReference type="Proteomes" id="UP000192708">
    <property type="component" value="Unassembled WGS sequence"/>
</dbReference>
<evidence type="ECO:0000313" key="2">
    <source>
        <dbReference type="EMBL" id="SMC46412.1"/>
    </source>
</evidence>
<name>A0A1W1ZDZ3_9BURK</name>
<protein>
    <submittedName>
        <fullName evidence="2">Uncharacterized protein</fullName>
    </submittedName>
</protein>
<keyword evidence="3" id="KW-1185">Reference proteome</keyword>
<organism evidence="2 3">
    <name type="scientific">Polynucleobacter kasalickyi</name>
    <dbReference type="NCBI Taxonomy" id="1938817"/>
    <lineage>
        <taxon>Bacteria</taxon>
        <taxon>Pseudomonadati</taxon>
        <taxon>Pseudomonadota</taxon>
        <taxon>Betaproteobacteria</taxon>
        <taxon>Burkholderiales</taxon>
        <taxon>Burkholderiaceae</taxon>
        <taxon>Polynucleobacter</taxon>
    </lineage>
</organism>
<dbReference type="STRING" id="1938817.SAMN06296008_10544"/>
<dbReference type="EMBL" id="FWXJ01000005">
    <property type="protein sequence ID" value="SMC46412.1"/>
    <property type="molecule type" value="Genomic_DNA"/>
</dbReference>
<evidence type="ECO:0000313" key="3">
    <source>
        <dbReference type="Proteomes" id="UP000192708"/>
    </source>
</evidence>
<feature type="compositionally biased region" description="Basic and acidic residues" evidence="1">
    <location>
        <begin position="147"/>
        <end position="175"/>
    </location>
</feature>